<evidence type="ECO:0000313" key="1">
    <source>
        <dbReference type="EMBL" id="EKC56815.1"/>
    </source>
</evidence>
<keyword evidence="1" id="KW-0121">Carboxypeptidase</keyword>
<gene>
    <name evidence="1" type="ORF">OBE_10870</name>
</gene>
<comment type="caution">
    <text evidence="1">The sequence shown here is derived from an EMBL/GenBank/DDBJ whole genome shotgun (WGS) entry which is preliminary data.</text>
</comment>
<dbReference type="EMBL" id="AJWZ01007470">
    <property type="protein sequence ID" value="EKC56815.1"/>
    <property type="molecule type" value="Genomic_DNA"/>
</dbReference>
<keyword evidence="1" id="KW-0645">Protease</keyword>
<dbReference type="SUPFAM" id="SSF56601">
    <property type="entry name" value="beta-lactamase/transpeptidase-like"/>
    <property type="match status" value="1"/>
</dbReference>
<dbReference type="GO" id="GO:0004180">
    <property type="term" value="F:carboxypeptidase activity"/>
    <property type="evidence" value="ECO:0007669"/>
    <property type="project" value="UniProtKB-KW"/>
</dbReference>
<dbReference type="Gene3D" id="3.40.710.10">
    <property type="entry name" value="DD-peptidase/beta-lactamase superfamily"/>
    <property type="match status" value="1"/>
</dbReference>
<sequence length="62" mass="6849">MASTTKIMTLIIALENCDKNFVVTTSAYAASMPDVQLNAVTGEQFIINDLYYSLMLESHNDS</sequence>
<organism evidence="1">
    <name type="scientific">human gut metagenome</name>
    <dbReference type="NCBI Taxonomy" id="408170"/>
    <lineage>
        <taxon>unclassified sequences</taxon>
        <taxon>metagenomes</taxon>
        <taxon>organismal metagenomes</taxon>
    </lineage>
</organism>
<protein>
    <submittedName>
        <fullName evidence="1">D-alanyl-D-alanine carboxypeptidase</fullName>
    </submittedName>
</protein>
<keyword evidence="1" id="KW-0378">Hydrolase</keyword>
<accession>K1SSG8</accession>
<dbReference type="InterPro" id="IPR012338">
    <property type="entry name" value="Beta-lactam/transpept-like"/>
</dbReference>
<proteinExistence type="predicted"/>
<feature type="non-terminal residue" evidence="1">
    <location>
        <position position="62"/>
    </location>
</feature>
<reference evidence="1" key="1">
    <citation type="journal article" date="2013" name="Environ. Microbiol.">
        <title>Microbiota from the distal guts of lean and obese adolescents exhibit partial functional redundancy besides clear differences in community structure.</title>
        <authorList>
            <person name="Ferrer M."/>
            <person name="Ruiz A."/>
            <person name="Lanza F."/>
            <person name="Haange S.B."/>
            <person name="Oberbach A."/>
            <person name="Till H."/>
            <person name="Bargiela R."/>
            <person name="Campoy C."/>
            <person name="Segura M.T."/>
            <person name="Richter M."/>
            <person name="von Bergen M."/>
            <person name="Seifert J."/>
            <person name="Suarez A."/>
        </authorList>
    </citation>
    <scope>NUCLEOTIDE SEQUENCE</scope>
</reference>
<dbReference type="AlphaFoldDB" id="K1SSG8"/>
<name>K1SSG8_9ZZZZ</name>